<name>A0A6G0U432_APHGL</name>
<dbReference type="EMBL" id="VYZN01000005">
    <property type="protein sequence ID" value="KAE9543834.1"/>
    <property type="molecule type" value="Genomic_DNA"/>
</dbReference>
<reference evidence="1 2" key="1">
    <citation type="submission" date="2019-08" db="EMBL/GenBank/DDBJ databases">
        <title>The genome of the soybean aphid Biotype 1, its phylome, world population structure and adaptation to the North American continent.</title>
        <authorList>
            <person name="Giordano R."/>
            <person name="Donthu R.K."/>
            <person name="Hernandez A.G."/>
            <person name="Wright C.L."/>
            <person name="Zimin A.V."/>
        </authorList>
    </citation>
    <scope>NUCLEOTIDE SEQUENCE [LARGE SCALE GENOMIC DNA]</scope>
    <source>
        <tissue evidence="1">Whole aphids</tissue>
    </source>
</reference>
<protein>
    <submittedName>
        <fullName evidence="1">Uncharacterized protein</fullName>
    </submittedName>
</protein>
<keyword evidence="2" id="KW-1185">Reference proteome</keyword>
<dbReference type="AlphaFoldDB" id="A0A6G0U432"/>
<sequence length="253" mass="29405">MKDETGYFKTFGKKWVEVLTNPPKIKRYYTAYHVVCNCNYASGAIKTILFCVFLKMAFEISGLQNLRLCLQSHMHIACDLSEETIQRQHSGREYARIRLSLETRFNNGAQPAARRLHVALENIFISGEPSPSLDPCLICIQEFSTDFMSVNIWLVSRSFQLARGLPNKVPISRRHSLPLQVTKEKRMVHDKKLTNGINDHLLYFYSLFINTYSYHHFLFQMSSNMFFSSDRVNRLPQCCQLQIKGRSPVCHLR</sequence>
<accession>A0A6G0U432</accession>
<organism evidence="1 2">
    <name type="scientific">Aphis glycines</name>
    <name type="common">Soybean aphid</name>
    <dbReference type="NCBI Taxonomy" id="307491"/>
    <lineage>
        <taxon>Eukaryota</taxon>
        <taxon>Metazoa</taxon>
        <taxon>Ecdysozoa</taxon>
        <taxon>Arthropoda</taxon>
        <taxon>Hexapoda</taxon>
        <taxon>Insecta</taxon>
        <taxon>Pterygota</taxon>
        <taxon>Neoptera</taxon>
        <taxon>Paraneoptera</taxon>
        <taxon>Hemiptera</taxon>
        <taxon>Sternorrhyncha</taxon>
        <taxon>Aphidomorpha</taxon>
        <taxon>Aphidoidea</taxon>
        <taxon>Aphididae</taxon>
        <taxon>Aphidini</taxon>
        <taxon>Aphis</taxon>
        <taxon>Aphis</taxon>
    </lineage>
</organism>
<dbReference type="Proteomes" id="UP000475862">
    <property type="component" value="Unassembled WGS sequence"/>
</dbReference>
<gene>
    <name evidence="1" type="ORF">AGLY_001958</name>
</gene>
<evidence type="ECO:0000313" key="1">
    <source>
        <dbReference type="EMBL" id="KAE9543834.1"/>
    </source>
</evidence>
<evidence type="ECO:0000313" key="2">
    <source>
        <dbReference type="Proteomes" id="UP000475862"/>
    </source>
</evidence>
<proteinExistence type="predicted"/>
<comment type="caution">
    <text evidence="1">The sequence shown here is derived from an EMBL/GenBank/DDBJ whole genome shotgun (WGS) entry which is preliminary data.</text>
</comment>